<keyword evidence="4 7" id="KW-0133">Cell shape</keyword>
<reference evidence="9 10" key="1">
    <citation type="submission" date="2022-11" db="EMBL/GenBank/DDBJ databases">
        <title>Minimal conservation of predation-associated metabolite biosynthetic gene clusters underscores biosynthetic potential of Myxococcota including descriptions for ten novel species: Archangium lansinium sp. nov., Myxococcus landrumus sp. nov., Nannocystis bai.</title>
        <authorList>
            <person name="Ahearne A."/>
            <person name="Stevens C."/>
            <person name="Dowd S."/>
        </authorList>
    </citation>
    <scope>NUCLEOTIDE SEQUENCE [LARGE SCALE GENOMIC DNA]</scope>
    <source>
        <strain evidence="9 10">RJM3</strain>
    </source>
</reference>
<evidence type="ECO:0000313" key="10">
    <source>
        <dbReference type="Proteomes" id="UP001221411"/>
    </source>
</evidence>
<keyword evidence="3" id="KW-0808">Transferase</keyword>
<comment type="similarity">
    <text evidence="2">Belongs to the YkuD family.</text>
</comment>
<evidence type="ECO:0000256" key="4">
    <source>
        <dbReference type="ARBA" id="ARBA00022960"/>
    </source>
</evidence>
<accession>A0ABT5ETQ5</accession>
<keyword evidence="5 7" id="KW-0573">Peptidoglycan synthesis</keyword>
<evidence type="ECO:0000256" key="7">
    <source>
        <dbReference type="PROSITE-ProRule" id="PRU01373"/>
    </source>
</evidence>
<sequence length="120" mass="13256">MTESPKATTEELVRGAFSPLGSYRIAVKYRAAPLTSEATPDPSSFWIADVPWVQYFRNPFAIHAAYWHEDFGSPKSGGCINLSPEDASIVFAWTDPPVPDGWSSADARPSEPGTWIVLRR</sequence>
<evidence type="ECO:0000313" key="9">
    <source>
        <dbReference type="EMBL" id="MDC0744175.1"/>
    </source>
</evidence>
<gene>
    <name evidence="9" type="ORF">POL67_22785</name>
</gene>
<feature type="active site" description="Nucleophile" evidence="7">
    <location>
        <position position="79"/>
    </location>
</feature>
<dbReference type="InterPro" id="IPR050979">
    <property type="entry name" value="LD-transpeptidase"/>
</dbReference>
<dbReference type="CDD" id="cd16913">
    <property type="entry name" value="YkuD_like"/>
    <property type="match status" value="1"/>
</dbReference>
<protein>
    <submittedName>
        <fullName evidence="9">L,D-transpeptidase</fullName>
    </submittedName>
</protein>
<dbReference type="RefSeq" id="WP_271920418.1">
    <property type="nucleotide sequence ID" value="NZ_JAQNDO010000001.1"/>
</dbReference>
<keyword evidence="6 7" id="KW-0961">Cell wall biogenesis/degradation</keyword>
<dbReference type="Proteomes" id="UP001221411">
    <property type="component" value="Unassembled WGS sequence"/>
</dbReference>
<dbReference type="Pfam" id="PF03734">
    <property type="entry name" value="YkuD"/>
    <property type="match status" value="1"/>
</dbReference>
<feature type="domain" description="L,D-TPase catalytic" evidence="8">
    <location>
        <begin position="1"/>
        <end position="119"/>
    </location>
</feature>
<evidence type="ECO:0000256" key="3">
    <source>
        <dbReference type="ARBA" id="ARBA00022679"/>
    </source>
</evidence>
<dbReference type="Gene3D" id="2.40.440.10">
    <property type="entry name" value="L,D-transpeptidase catalytic domain-like"/>
    <property type="match status" value="1"/>
</dbReference>
<evidence type="ECO:0000256" key="6">
    <source>
        <dbReference type="ARBA" id="ARBA00023316"/>
    </source>
</evidence>
<evidence type="ECO:0000256" key="1">
    <source>
        <dbReference type="ARBA" id="ARBA00004752"/>
    </source>
</evidence>
<organism evidence="9 10">
    <name type="scientific">Polyangium mundeleinium</name>
    <dbReference type="NCBI Taxonomy" id="2995306"/>
    <lineage>
        <taxon>Bacteria</taxon>
        <taxon>Pseudomonadati</taxon>
        <taxon>Myxococcota</taxon>
        <taxon>Polyangia</taxon>
        <taxon>Polyangiales</taxon>
        <taxon>Polyangiaceae</taxon>
        <taxon>Polyangium</taxon>
    </lineage>
</organism>
<comment type="pathway">
    <text evidence="1 7">Cell wall biogenesis; peptidoglycan biosynthesis.</text>
</comment>
<evidence type="ECO:0000256" key="5">
    <source>
        <dbReference type="ARBA" id="ARBA00022984"/>
    </source>
</evidence>
<comment type="caution">
    <text evidence="9">The sequence shown here is derived from an EMBL/GenBank/DDBJ whole genome shotgun (WGS) entry which is preliminary data.</text>
</comment>
<dbReference type="InterPro" id="IPR038063">
    <property type="entry name" value="Transpep_catalytic_dom"/>
</dbReference>
<dbReference type="EMBL" id="JAQNDO010000001">
    <property type="protein sequence ID" value="MDC0744175.1"/>
    <property type="molecule type" value="Genomic_DNA"/>
</dbReference>
<name>A0ABT5ETQ5_9BACT</name>
<dbReference type="PANTHER" id="PTHR30582">
    <property type="entry name" value="L,D-TRANSPEPTIDASE"/>
    <property type="match status" value="1"/>
</dbReference>
<feature type="active site" description="Proton donor/acceptor" evidence="7">
    <location>
        <position position="63"/>
    </location>
</feature>
<dbReference type="InterPro" id="IPR005490">
    <property type="entry name" value="LD_TPept_cat_dom"/>
</dbReference>
<dbReference type="PROSITE" id="PS52029">
    <property type="entry name" value="LD_TPASE"/>
    <property type="match status" value="1"/>
</dbReference>
<evidence type="ECO:0000259" key="8">
    <source>
        <dbReference type="PROSITE" id="PS52029"/>
    </source>
</evidence>
<evidence type="ECO:0000256" key="2">
    <source>
        <dbReference type="ARBA" id="ARBA00005992"/>
    </source>
</evidence>
<proteinExistence type="inferred from homology"/>
<dbReference type="SUPFAM" id="SSF141523">
    <property type="entry name" value="L,D-transpeptidase catalytic domain-like"/>
    <property type="match status" value="1"/>
</dbReference>
<keyword evidence="10" id="KW-1185">Reference proteome</keyword>
<dbReference type="PANTHER" id="PTHR30582:SF2">
    <property type="entry name" value="L,D-TRANSPEPTIDASE YCIB-RELATED"/>
    <property type="match status" value="1"/>
</dbReference>